<keyword evidence="3" id="KW-1185">Reference proteome</keyword>
<dbReference type="OrthoDB" id="10267251at2759"/>
<keyword evidence="1" id="KW-0812">Transmembrane</keyword>
<proteinExistence type="predicted"/>
<dbReference type="Proteomes" id="UP000275267">
    <property type="component" value="Unassembled WGS sequence"/>
</dbReference>
<sequence length="205" mass="21278">MADANAAVPAMPPPPPRPGWRSIAAAVVRSRRAVAATAGVAVVYLVLGMVWCLFASLGLRRIACAACGEGCALVAGADEVSRFATGSLVVLAIVTLVVAVASICVVACDPEAEKVPGLDVLAPADRKVLGVFLLGMFGFLASFFLALVGFLLKAYSPAKGSRLERSGSVIIDVAVSSLLALNCFVVLPSLALFVWGRMLVLWQHI</sequence>
<organism evidence="2 3">
    <name type="scientific">Panicum miliaceum</name>
    <name type="common">Proso millet</name>
    <name type="synonym">Broomcorn millet</name>
    <dbReference type="NCBI Taxonomy" id="4540"/>
    <lineage>
        <taxon>Eukaryota</taxon>
        <taxon>Viridiplantae</taxon>
        <taxon>Streptophyta</taxon>
        <taxon>Embryophyta</taxon>
        <taxon>Tracheophyta</taxon>
        <taxon>Spermatophyta</taxon>
        <taxon>Magnoliopsida</taxon>
        <taxon>Liliopsida</taxon>
        <taxon>Poales</taxon>
        <taxon>Poaceae</taxon>
        <taxon>PACMAD clade</taxon>
        <taxon>Panicoideae</taxon>
        <taxon>Panicodae</taxon>
        <taxon>Paniceae</taxon>
        <taxon>Panicinae</taxon>
        <taxon>Panicum</taxon>
        <taxon>Panicum sect. Panicum</taxon>
    </lineage>
</organism>
<evidence type="ECO:0000313" key="3">
    <source>
        <dbReference type="Proteomes" id="UP000275267"/>
    </source>
</evidence>
<comment type="caution">
    <text evidence="2">The sequence shown here is derived from an EMBL/GenBank/DDBJ whole genome shotgun (WGS) entry which is preliminary data.</text>
</comment>
<feature type="transmembrane region" description="Helical" evidence="1">
    <location>
        <begin position="128"/>
        <end position="152"/>
    </location>
</feature>
<reference evidence="3" key="1">
    <citation type="journal article" date="2019" name="Nat. Commun.">
        <title>The genome of broomcorn millet.</title>
        <authorList>
            <person name="Zou C."/>
            <person name="Miki D."/>
            <person name="Li D."/>
            <person name="Tang Q."/>
            <person name="Xiao L."/>
            <person name="Rajput S."/>
            <person name="Deng P."/>
            <person name="Jia W."/>
            <person name="Huang R."/>
            <person name="Zhang M."/>
            <person name="Sun Y."/>
            <person name="Hu J."/>
            <person name="Fu X."/>
            <person name="Schnable P.S."/>
            <person name="Li F."/>
            <person name="Zhang H."/>
            <person name="Feng B."/>
            <person name="Zhu X."/>
            <person name="Liu R."/>
            <person name="Schnable J.C."/>
            <person name="Zhu J.-K."/>
            <person name="Zhang H."/>
        </authorList>
    </citation>
    <scope>NUCLEOTIDE SEQUENCE [LARGE SCALE GENOMIC DNA]</scope>
</reference>
<keyword evidence="1" id="KW-1133">Transmembrane helix</keyword>
<name>A0A3L6PT88_PANMI</name>
<feature type="transmembrane region" description="Helical" evidence="1">
    <location>
        <begin position="173"/>
        <end position="195"/>
    </location>
</feature>
<dbReference type="EMBL" id="PQIB02000016">
    <property type="protein sequence ID" value="RLM61905.1"/>
    <property type="molecule type" value="Genomic_DNA"/>
</dbReference>
<dbReference type="AlphaFoldDB" id="A0A3L6PT88"/>
<protein>
    <submittedName>
        <fullName evidence="2">Uncharacterized protein</fullName>
    </submittedName>
</protein>
<accession>A0A3L6PT88</accession>
<evidence type="ECO:0000313" key="2">
    <source>
        <dbReference type="EMBL" id="RLM61905.1"/>
    </source>
</evidence>
<gene>
    <name evidence="2" type="ORF">C2845_PM14G14460</name>
</gene>
<evidence type="ECO:0000256" key="1">
    <source>
        <dbReference type="SAM" id="Phobius"/>
    </source>
</evidence>
<feature type="transmembrane region" description="Helical" evidence="1">
    <location>
        <begin position="88"/>
        <end position="108"/>
    </location>
</feature>
<feature type="transmembrane region" description="Helical" evidence="1">
    <location>
        <begin position="33"/>
        <end position="54"/>
    </location>
</feature>
<keyword evidence="1" id="KW-0472">Membrane</keyword>